<dbReference type="EMBL" id="BLKC01000006">
    <property type="protein sequence ID" value="GFF24940.1"/>
    <property type="molecule type" value="Genomic_DNA"/>
</dbReference>
<accession>A0A8H3RI35</accession>
<evidence type="ECO:0000313" key="2">
    <source>
        <dbReference type="Proteomes" id="UP000465221"/>
    </source>
</evidence>
<sequence length="372" mass="40658">MFLFGRLDEDLGDSFTLGNPNEVPLLNKMFRSLVFSALFATTLGYRIFEYTGERCTGAEVGIHRLAGPSACSTLNEGVASSLLVKIDNVHDDQYSVNVYENDDCTGPIVGTVQNMNGCLNLHAFSNTVGKSVQVIPVSKRSNTPMSEGFETDYLYNLRAEDEEHMKVPIAHGLFRTVDRANHTEDGAYVDEAFGMFLTTDLGHVSSIQSLWTVPIEDATLIEPLNSTSTDFLEARQLEWAYCNFEALCLGAVALQYQVRNSESAQAVYRAFRDRPWTVIAQGIDFFVGRAANGITLIGTAIGSGSGNPDTCDTGKTTASLAQDLINSSRSEGLTNALWQLRDEDGRIWELGLQLREEGKGNSNNCGACPTCL</sequence>
<organism evidence="1 2">
    <name type="scientific">Aspergillus udagawae</name>
    <dbReference type="NCBI Taxonomy" id="91492"/>
    <lineage>
        <taxon>Eukaryota</taxon>
        <taxon>Fungi</taxon>
        <taxon>Dikarya</taxon>
        <taxon>Ascomycota</taxon>
        <taxon>Pezizomycotina</taxon>
        <taxon>Eurotiomycetes</taxon>
        <taxon>Eurotiomycetidae</taxon>
        <taxon>Eurotiales</taxon>
        <taxon>Aspergillaceae</taxon>
        <taxon>Aspergillus</taxon>
        <taxon>Aspergillus subgen. Fumigati</taxon>
    </lineage>
</organism>
<protein>
    <submittedName>
        <fullName evidence="1">Uncharacterized protein</fullName>
    </submittedName>
</protein>
<dbReference type="Proteomes" id="UP000465221">
    <property type="component" value="Unassembled WGS sequence"/>
</dbReference>
<proteinExistence type="predicted"/>
<evidence type="ECO:0000313" key="1">
    <source>
        <dbReference type="EMBL" id="GFF24940.1"/>
    </source>
</evidence>
<comment type="caution">
    <text evidence="1">The sequence shown here is derived from an EMBL/GenBank/DDBJ whole genome shotgun (WGS) entry which is preliminary data.</text>
</comment>
<name>A0A8H3RI35_9EURO</name>
<gene>
    <name evidence="1" type="ORF">IFM46972_01223</name>
</gene>
<dbReference type="AlphaFoldDB" id="A0A8H3RI35"/>
<reference evidence="1 2" key="1">
    <citation type="submission" date="2020-01" db="EMBL/GenBank/DDBJ databases">
        <title>Draft genome sequence of Aspergillus udagawae IFM 46972.</title>
        <authorList>
            <person name="Takahashi H."/>
            <person name="Yaguchi T."/>
        </authorList>
    </citation>
    <scope>NUCLEOTIDE SEQUENCE [LARGE SCALE GENOMIC DNA]</scope>
    <source>
        <strain evidence="1 2">IFM 46972</strain>
    </source>
</reference>